<sequence>MRRRSPLRASDDGVCRESKGNVLLSARICTLRKRASQYKRLRLDAASLLGRRMSSEQLWLEVGATRKECCKAMTCAIQRSTM</sequence>
<dbReference type="AlphaFoldDB" id="A0A4C1V5I5"/>
<proteinExistence type="predicted"/>
<reference evidence="1 2" key="1">
    <citation type="journal article" date="2019" name="Commun. Biol.">
        <title>The bagworm genome reveals a unique fibroin gene that provides high tensile strength.</title>
        <authorList>
            <person name="Kono N."/>
            <person name="Nakamura H."/>
            <person name="Ohtoshi R."/>
            <person name="Tomita M."/>
            <person name="Numata K."/>
            <person name="Arakawa K."/>
        </authorList>
    </citation>
    <scope>NUCLEOTIDE SEQUENCE [LARGE SCALE GENOMIC DNA]</scope>
</reference>
<accession>A0A4C1V5I5</accession>
<name>A0A4C1V5I5_EUMVA</name>
<comment type="caution">
    <text evidence="1">The sequence shown here is derived from an EMBL/GenBank/DDBJ whole genome shotgun (WGS) entry which is preliminary data.</text>
</comment>
<organism evidence="1 2">
    <name type="scientific">Eumeta variegata</name>
    <name type="common">Bagworm moth</name>
    <name type="synonym">Eumeta japonica</name>
    <dbReference type="NCBI Taxonomy" id="151549"/>
    <lineage>
        <taxon>Eukaryota</taxon>
        <taxon>Metazoa</taxon>
        <taxon>Ecdysozoa</taxon>
        <taxon>Arthropoda</taxon>
        <taxon>Hexapoda</taxon>
        <taxon>Insecta</taxon>
        <taxon>Pterygota</taxon>
        <taxon>Neoptera</taxon>
        <taxon>Endopterygota</taxon>
        <taxon>Lepidoptera</taxon>
        <taxon>Glossata</taxon>
        <taxon>Ditrysia</taxon>
        <taxon>Tineoidea</taxon>
        <taxon>Psychidae</taxon>
        <taxon>Oiketicinae</taxon>
        <taxon>Eumeta</taxon>
    </lineage>
</organism>
<protein>
    <submittedName>
        <fullName evidence="1">Uncharacterized protein</fullName>
    </submittedName>
</protein>
<keyword evidence="2" id="KW-1185">Reference proteome</keyword>
<evidence type="ECO:0000313" key="1">
    <source>
        <dbReference type="EMBL" id="GBP33859.1"/>
    </source>
</evidence>
<gene>
    <name evidence="1" type="ORF">EVAR_20970_1</name>
</gene>
<evidence type="ECO:0000313" key="2">
    <source>
        <dbReference type="Proteomes" id="UP000299102"/>
    </source>
</evidence>
<dbReference type="Proteomes" id="UP000299102">
    <property type="component" value="Unassembled WGS sequence"/>
</dbReference>
<dbReference type="EMBL" id="BGZK01000280">
    <property type="protein sequence ID" value="GBP33859.1"/>
    <property type="molecule type" value="Genomic_DNA"/>
</dbReference>